<evidence type="ECO:0000256" key="1">
    <source>
        <dbReference type="SAM" id="SignalP"/>
    </source>
</evidence>
<organism evidence="3 4">
    <name type="scientific">Luteimonas gilva</name>
    <dbReference type="NCBI Taxonomy" id="2572684"/>
    <lineage>
        <taxon>Bacteria</taxon>
        <taxon>Pseudomonadati</taxon>
        <taxon>Pseudomonadota</taxon>
        <taxon>Gammaproteobacteria</taxon>
        <taxon>Lysobacterales</taxon>
        <taxon>Lysobacteraceae</taxon>
        <taxon>Luteimonas</taxon>
    </lineage>
</organism>
<dbReference type="EMBL" id="SZUA01000001">
    <property type="protein sequence ID" value="TKR33678.1"/>
    <property type="molecule type" value="Genomic_DNA"/>
</dbReference>
<accession>A0A4U5JY05</accession>
<feature type="domain" description="Glucose/Sorbosone dehydrogenase" evidence="2">
    <location>
        <begin position="154"/>
        <end position="346"/>
    </location>
</feature>
<feature type="signal peptide" evidence="1">
    <location>
        <begin position="1"/>
        <end position="24"/>
    </location>
</feature>
<reference evidence="3 4" key="1">
    <citation type="submission" date="2019-04" db="EMBL/GenBank/DDBJ databases">
        <title>Reference strain of H23.</title>
        <authorList>
            <person name="Luo X."/>
        </authorList>
    </citation>
    <scope>NUCLEOTIDE SEQUENCE [LARGE SCALE GENOMIC DNA]</scope>
    <source>
        <strain evidence="3 4">H23</strain>
    </source>
</reference>
<dbReference type="RefSeq" id="WP_137265884.1">
    <property type="nucleotide sequence ID" value="NZ_SZUA01000001.1"/>
</dbReference>
<dbReference type="InterPro" id="IPR011041">
    <property type="entry name" value="Quinoprot_gluc/sorb_DH_b-prop"/>
</dbReference>
<name>A0A4U5JY05_9GAMM</name>
<proteinExistence type="predicted"/>
<sequence>MRRIRKRDIGAIGLLAAFALTASAAPPARDAYAAPQGTCDGYPRLNIGMAKGFCAGLVLGPTAGDRTRKLLLPRSLAQLDETTWLVTDLGGWGTKRGAVWKLRSRPGAPAELTRLLGGLNLPHALAIGPDGLAYLGEMSKIFRFDPRAADPAKTVETVIADLPDNRLHENRHPLSKFAFAADGALLVNIGAPSDQCLDANGKPLGKACPQSDTGERAAGIRRYALLAPGRWSGEYTVYAKGLRNSVALAVHPSGTVLQGENSYDFAARWSPFDEINRIEAGKHYGWPYCADAATPTPGWKSVRAMACGSSAHTAPALLLPPHAAPLDMLWYDGAMFPQLQGKLLMTWHGYRSVGGRIAAFATDAKGVPIADKDARYPSYGGAPRAYGIGPAANAQILTPGWDRVAGKRPQGSPVGLAVAKDGAIWTTDDRAGLVIRIAADRP</sequence>
<evidence type="ECO:0000313" key="4">
    <source>
        <dbReference type="Proteomes" id="UP000308707"/>
    </source>
</evidence>
<dbReference type="Proteomes" id="UP000308707">
    <property type="component" value="Unassembled WGS sequence"/>
</dbReference>
<dbReference type="Gene3D" id="2.120.10.30">
    <property type="entry name" value="TolB, C-terminal domain"/>
    <property type="match status" value="1"/>
</dbReference>
<dbReference type="PANTHER" id="PTHR19328">
    <property type="entry name" value="HEDGEHOG-INTERACTING PROTEIN"/>
    <property type="match status" value="1"/>
</dbReference>
<keyword evidence="4" id="KW-1185">Reference proteome</keyword>
<protein>
    <submittedName>
        <fullName evidence="3">Sugar dehydrogenase</fullName>
    </submittedName>
</protein>
<keyword evidence="1" id="KW-0732">Signal</keyword>
<dbReference type="Pfam" id="PF07995">
    <property type="entry name" value="GSDH"/>
    <property type="match status" value="1"/>
</dbReference>
<dbReference type="AlphaFoldDB" id="A0A4U5JY05"/>
<evidence type="ECO:0000259" key="2">
    <source>
        <dbReference type="Pfam" id="PF07995"/>
    </source>
</evidence>
<dbReference type="PANTHER" id="PTHR19328:SF53">
    <property type="entry name" value="MEMBRANE PROTEIN"/>
    <property type="match status" value="1"/>
</dbReference>
<dbReference type="OrthoDB" id="9770043at2"/>
<dbReference type="SUPFAM" id="SSF50952">
    <property type="entry name" value="Soluble quinoprotein glucose dehydrogenase"/>
    <property type="match status" value="1"/>
</dbReference>
<comment type="caution">
    <text evidence="3">The sequence shown here is derived from an EMBL/GenBank/DDBJ whole genome shotgun (WGS) entry which is preliminary data.</text>
</comment>
<evidence type="ECO:0000313" key="3">
    <source>
        <dbReference type="EMBL" id="TKR33678.1"/>
    </source>
</evidence>
<dbReference type="InterPro" id="IPR011042">
    <property type="entry name" value="6-blade_b-propeller_TolB-like"/>
</dbReference>
<feature type="chain" id="PRO_5020785564" evidence="1">
    <location>
        <begin position="25"/>
        <end position="442"/>
    </location>
</feature>
<gene>
    <name evidence="3" type="ORF">FCE95_05175</name>
</gene>
<dbReference type="InterPro" id="IPR012938">
    <property type="entry name" value="Glc/Sorbosone_DH"/>
</dbReference>